<dbReference type="OrthoDB" id="3544386at2759"/>
<dbReference type="AlphaFoldDB" id="A0A010QA04"/>
<evidence type="ECO:0000313" key="2">
    <source>
        <dbReference type="Proteomes" id="UP000020467"/>
    </source>
</evidence>
<proteinExistence type="predicted"/>
<dbReference type="HOGENOM" id="CLU_836800_0_0_1"/>
<protein>
    <submittedName>
        <fullName evidence="1">Uncharacterized protein</fullName>
    </submittedName>
</protein>
<accession>A0A010QA04</accession>
<dbReference type="Proteomes" id="UP000020467">
    <property type="component" value="Unassembled WGS sequence"/>
</dbReference>
<reference evidence="1 2" key="1">
    <citation type="submission" date="2014-02" db="EMBL/GenBank/DDBJ databases">
        <title>The genome sequence of Colletotrichum fioriniae PJ7.</title>
        <authorList>
            <person name="Baroncelli R."/>
            <person name="Thon M.R."/>
        </authorList>
    </citation>
    <scope>NUCLEOTIDE SEQUENCE [LARGE SCALE GENOMIC DNA]</scope>
    <source>
        <strain evidence="1 2">PJ7</strain>
    </source>
</reference>
<keyword evidence="2" id="KW-1185">Reference proteome</keyword>
<dbReference type="eggNOG" id="ENOG502R6FP">
    <property type="taxonomic scope" value="Eukaryota"/>
</dbReference>
<dbReference type="KEGG" id="cfj:CFIO01_03518"/>
<dbReference type="EMBL" id="JARH01000803">
    <property type="protein sequence ID" value="EXF76707.1"/>
    <property type="molecule type" value="Genomic_DNA"/>
</dbReference>
<sequence length="332" mass="37571">MGIILHRSPQRRLLRVLDYVGHQPHSLRIKVLFFRFGMSSADYHDSRRHRLNDDNQNAEVYPTWTVEQAMRFEVTTAKPKKRREATYRVEGRAVTSVCPSAVQKSACSCLYTCLGPITKDSRKTIKSVETEISWIQAEIATHTRKIKCTPSASDSSFYLLATIAPALSMVPVYNNRYVLANPQFELFTENGVLFEPQYTPDRSTASVFILDSKGRIVTQTSYGDHFFASDDFNDFDLVHFLPRGWIQARRGHNGEDVGFDYVYCTMQPPSGRYVGGFKELACTQGYFNATVLQYCPLYDEYFRTGTVLGADYSATTPDCVLVTYLVVPVCGG</sequence>
<name>A0A010QA04_9PEZI</name>
<gene>
    <name evidence="1" type="ORF">CFIO01_03518</name>
</gene>
<organism evidence="1 2">
    <name type="scientific">Colletotrichum fioriniae PJ7</name>
    <dbReference type="NCBI Taxonomy" id="1445577"/>
    <lineage>
        <taxon>Eukaryota</taxon>
        <taxon>Fungi</taxon>
        <taxon>Dikarya</taxon>
        <taxon>Ascomycota</taxon>
        <taxon>Pezizomycotina</taxon>
        <taxon>Sordariomycetes</taxon>
        <taxon>Hypocreomycetidae</taxon>
        <taxon>Glomerellales</taxon>
        <taxon>Glomerellaceae</taxon>
        <taxon>Colletotrichum</taxon>
        <taxon>Colletotrichum acutatum species complex</taxon>
    </lineage>
</organism>
<comment type="caution">
    <text evidence="1">The sequence shown here is derived from an EMBL/GenBank/DDBJ whole genome shotgun (WGS) entry which is preliminary data.</text>
</comment>
<evidence type="ECO:0000313" key="1">
    <source>
        <dbReference type="EMBL" id="EXF76707.1"/>
    </source>
</evidence>